<feature type="region of interest" description="Disordered" evidence="1">
    <location>
        <begin position="156"/>
        <end position="220"/>
    </location>
</feature>
<gene>
    <name evidence="2" type="ORF">KSP40_PGU021541</name>
</gene>
<dbReference type="PANTHER" id="PTHR16212">
    <property type="entry name" value="FOCADHESIN FAMILY MEMBER"/>
    <property type="match status" value="1"/>
</dbReference>
<name>A0ABR2LF16_9ASPA</name>
<comment type="caution">
    <text evidence="2">The sequence shown here is derived from an EMBL/GenBank/DDBJ whole genome shotgun (WGS) entry which is preliminary data.</text>
</comment>
<reference evidence="2 3" key="1">
    <citation type="journal article" date="2022" name="Nat. Plants">
        <title>Genomes of leafy and leafless Platanthera orchids illuminate the evolution of mycoheterotrophy.</title>
        <authorList>
            <person name="Li M.H."/>
            <person name="Liu K.W."/>
            <person name="Li Z."/>
            <person name="Lu H.C."/>
            <person name="Ye Q.L."/>
            <person name="Zhang D."/>
            <person name="Wang J.Y."/>
            <person name="Li Y.F."/>
            <person name="Zhong Z.M."/>
            <person name="Liu X."/>
            <person name="Yu X."/>
            <person name="Liu D.K."/>
            <person name="Tu X.D."/>
            <person name="Liu B."/>
            <person name="Hao Y."/>
            <person name="Liao X.Y."/>
            <person name="Jiang Y.T."/>
            <person name="Sun W.H."/>
            <person name="Chen J."/>
            <person name="Chen Y.Q."/>
            <person name="Ai Y."/>
            <person name="Zhai J.W."/>
            <person name="Wu S.S."/>
            <person name="Zhou Z."/>
            <person name="Hsiao Y.Y."/>
            <person name="Wu W.L."/>
            <person name="Chen Y.Y."/>
            <person name="Lin Y.F."/>
            <person name="Hsu J.L."/>
            <person name="Li C.Y."/>
            <person name="Wang Z.W."/>
            <person name="Zhao X."/>
            <person name="Zhong W.Y."/>
            <person name="Ma X.K."/>
            <person name="Ma L."/>
            <person name="Huang J."/>
            <person name="Chen G.Z."/>
            <person name="Huang M.Z."/>
            <person name="Huang L."/>
            <person name="Peng D.H."/>
            <person name="Luo Y.B."/>
            <person name="Zou S.Q."/>
            <person name="Chen S.P."/>
            <person name="Lan S."/>
            <person name="Tsai W.C."/>
            <person name="Van de Peer Y."/>
            <person name="Liu Z.J."/>
        </authorList>
    </citation>
    <scope>NUCLEOTIDE SEQUENCE [LARGE SCALE GENOMIC DNA]</scope>
    <source>
        <strain evidence="2">Lor288</strain>
    </source>
</reference>
<evidence type="ECO:0000313" key="3">
    <source>
        <dbReference type="Proteomes" id="UP001412067"/>
    </source>
</evidence>
<dbReference type="InterPro" id="IPR045163">
    <property type="entry name" value="Focadhesin/RST1"/>
</dbReference>
<accession>A0ABR2LF16</accession>
<dbReference type="EMBL" id="JBBWWR010000020">
    <property type="protein sequence ID" value="KAK8939413.1"/>
    <property type="molecule type" value="Genomic_DNA"/>
</dbReference>
<dbReference type="PANTHER" id="PTHR16212:SF4">
    <property type="entry name" value="FOCADHESIN"/>
    <property type="match status" value="1"/>
</dbReference>
<sequence length="220" mass="24823">MSWPSSCSVVNNLQYGIAIVAELSTQNAFFPFREELLIVVPVISLISSPSKSVKVAATHLLLLAERFLLDFRGVSQEDDISCTDHPVRIEAESIPLRLLHCIFTKGQHSLYHSYFSLLTSNKMPCVGKKYHGPLCWTSWLREHLLTNEREKATFPSHLSENQFEGRRDVAGRRSIHDGMKRDDDRQANARRRAGRVTREDGLDGGASAKKNGAQRRLGHQ</sequence>
<keyword evidence="3" id="KW-1185">Reference proteome</keyword>
<dbReference type="Proteomes" id="UP001412067">
    <property type="component" value="Unassembled WGS sequence"/>
</dbReference>
<protein>
    <submittedName>
        <fullName evidence="2">Uncharacterized protein</fullName>
    </submittedName>
</protein>
<feature type="compositionally biased region" description="Basic and acidic residues" evidence="1">
    <location>
        <begin position="163"/>
        <end position="187"/>
    </location>
</feature>
<evidence type="ECO:0000256" key="1">
    <source>
        <dbReference type="SAM" id="MobiDB-lite"/>
    </source>
</evidence>
<proteinExistence type="predicted"/>
<organism evidence="2 3">
    <name type="scientific">Platanthera guangdongensis</name>
    <dbReference type="NCBI Taxonomy" id="2320717"/>
    <lineage>
        <taxon>Eukaryota</taxon>
        <taxon>Viridiplantae</taxon>
        <taxon>Streptophyta</taxon>
        <taxon>Embryophyta</taxon>
        <taxon>Tracheophyta</taxon>
        <taxon>Spermatophyta</taxon>
        <taxon>Magnoliopsida</taxon>
        <taxon>Liliopsida</taxon>
        <taxon>Asparagales</taxon>
        <taxon>Orchidaceae</taxon>
        <taxon>Orchidoideae</taxon>
        <taxon>Orchideae</taxon>
        <taxon>Orchidinae</taxon>
        <taxon>Platanthera</taxon>
    </lineage>
</organism>
<evidence type="ECO:0000313" key="2">
    <source>
        <dbReference type="EMBL" id="KAK8939413.1"/>
    </source>
</evidence>